<comment type="caution">
    <text evidence="1">The sequence shown here is derived from an EMBL/GenBank/DDBJ whole genome shotgun (WGS) entry which is preliminary data.</text>
</comment>
<keyword evidence="2" id="KW-1185">Reference proteome</keyword>
<evidence type="ECO:0008006" key="3">
    <source>
        <dbReference type="Google" id="ProtNLM"/>
    </source>
</evidence>
<dbReference type="Proteomes" id="UP000600946">
    <property type="component" value="Unassembled WGS sequence"/>
</dbReference>
<dbReference type="Gene3D" id="1.25.10.10">
    <property type="entry name" value="Leucine-rich Repeat Variant"/>
    <property type="match status" value="3"/>
</dbReference>
<evidence type="ECO:0000313" key="2">
    <source>
        <dbReference type="Proteomes" id="UP000600946"/>
    </source>
</evidence>
<accession>A0ABQ2ZKP4</accession>
<reference evidence="2" key="1">
    <citation type="journal article" date="2019" name="Int. J. Syst. Evol. Microbiol.">
        <title>The Global Catalogue of Microorganisms (GCM) 10K type strain sequencing project: providing services to taxonomists for standard genome sequencing and annotation.</title>
        <authorList>
            <consortium name="The Broad Institute Genomics Platform"/>
            <consortium name="The Broad Institute Genome Sequencing Center for Infectious Disease"/>
            <person name="Wu L."/>
            <person name="Ma J."/>
        </authorList>
    </citation>
    <scope>NUCLEOTIDE SEQUENCE [LARGE SCALE GENOMIC DNA]</scope>
    <source>
        <strain evidence="2">JCM 4594</strain>
    </source>
</reference>
<dbReference type="RefSeq" id="WP_190026058.1">
    <property type="nucleotide sequence ID" value="NZ_BMUU01000001.1"/>
</dbReference>
<dbReference type="InterPro" id="IPR011989">
    <property type="entry name" value="ARM-like"/>
</dbReference>
<organism evidence="1 2">
    <name type="scientific">Streptomyces xanthochromogenes</name>
    <dbReference type="NCBI Taxonomy" id="67384"/>
    <lineage>
        <taxon>Bacteria</taxon>
        <taxon>Bacillati</taxon>
        <taxon>Actinomycetota</taxon>
        <taxon>Actinomycetes</taxon>
        <taxon>Kitasatosporales</taxon>
        <taxon>Streptomycetaceae</taxon>
        <taxon>Streptomyces</taxon>
    </lineage>
</organism>
<sequence length="505" mass="53347">MDHALHGLAANPSLPPDLVDRLISVADTDLADELADRADLTHDQATTLATHIESSAQRLAQHGMLTAADVDPATRPAAALALLGEGSGPAAWARLFATDPDVTRRERLAGCPGLPRDVVETLAADPDTRVVAELAFGATPEVAAALAAHPRTEVRRAVAANEATPPTVLAGLLTGEGIPHVQRCPVCEREETPFLHDPECPRPDCDLPAGASCDGFHESAAHGIQQAALHNPATPASAAAGFAEHPSELLRRAVAARRDLPAEVYGRLALDPAPGVRADLAQNPSIDDAVIEVLAQDRGHDVQRRLAHHPRVPLDVLVRLVGRTRIGPTLLPRIAIASPTEIEELAQSPLATVRMLIARRRDLPAPIRDALTTDPDAAVVTSIASHPGLSEARLRAMVDRHGVRVMAGVAANPDATGQLLEELSRRRPQARKALREIARHRNATARALLACLSDEKARRTAAGHPALPAQAFAELLGDGDWQVVEAAAANPSLPAAVMAQLLPRT</sequence>
<dbReference type="EMBL" id="BMUU01000001">
    <property type="protein sequence ID" value="GGY16614.1"/>
    <property type="molecule type" value="Genomic_DNA"/>
</dbReference>
<proteinExistence type="predicted"/>
<dbReference type="GeneID" id="96288606"/>
<protein>
    <recommendedName>
        <fullName evidence="3">Leucine rich repeat variant</fullName>
    </recommendedName>
</protein>
<gene>
    <name evidence="1" type="ORF">GCM10010326_05820</name>
</gene>
<name>A0ABQ2ZKP4_9ACTN</name>
<evidence type="ECO:0000313" key="1">
    <source>
        <dbReference type="EMBL" id="GGY16614.1"/>
    </source>
</evidence>